<evidence type="ECO:0000256" key="1">
    <source>
        <dbReference type="SAM" id="MobiDB-lite"/>
    </source>
</evidence>
<evidence type="ECO:0000256" key="2">
    <source>
        <dbReference type="SAM" id="SignalP"/>
    </source>
</evidence>
<sequence>MRYCLGIEAAALALLGAGTLLLGVSSAPLGGVARGTDSGGDGNGQYESDIGKYVTPAAFPIPSPTTLASNTPCLTHPSCRTCRARRIKCECSLCVWGGFVCQWSPRKKREPSITLAGGVQEDKCDCMPSPPQSGSQAEEEEEKKKGKEDDKPASVYKLVCRSTGQAAPSSATPSSLSTDDPLNIEKSTKVEDGISEELKRSAVGIIEEYAWATFVTEPACHTGNCDLNALLAQPPWTRTRG</sequence>
<evidence type="ECO:0008006" key="5">
    <source>
        <dbReference type="Google" id="ProtNLM"/>
    </source>
</evidence>
<feature type="region of interest" description="Disordered" evidence="1">
    <location>
        <begin position="120"/>
        <end position="151"/>
    </location>
</feature>
<comment type="caution">
    <text evidence="3">The sequence shown here is derived from an EMBL/GenBank/DDBJ whole genome shotgun (WGS) entry which is preliminary data.</text>
</comment>
<gene>
    <name evidence="3" type="ORF">PG986_011192</name>
</gene>
<feature type="signal peptide" evidence="2">
    <location>
        <begin position="1"/>
        <end position="26"/>
    </location>
</feature>
<keyword evidence="4" id="KW-1185">Reference proteome</keyword>
<dbReference type="Proteomes" id="UP001391051">
    <property type="component" value="Unassembled WGS sequence"/>
</dbReference>
<keyword evidence="2" id="KW-0732">Signal</keyword>
<name>A0ABR1Q4V7_9PEZI</name>
<organism evidence="3 4">
    <name type="scientific">Apiospora aurea</name>
    <dbReference type="NCBI Taxonomy" id="335848"/>
    <lineage>
        <taxon>Eukaryota</taxon>
        <taxon>Fungi</taxon>
        <taxon>Dikarya</taxon>
        <taxon>Ascomycota</taxon>
        <taxon>Pezizomycotina</taxon>
        <taxon>Sordariomycetes</taxon>
        <taxon>Xylariomycetidae</taxon>
        <taxon>Amphisphaeriales</taxon>
        <taxon>Apiosporaceae</taxon>
        <taxon>Apiospora</taxon>
    </lineage>
</organism>
<evidence type="ECO:0000313" key="4">
    <source>
        <dbReference type="Proteomes" id="UP001391051"/>
    </source>
</evidence>
<protein>
    <recommendedName>
        <fullName evidence="5">Zn(2)-C6 fungal-type domain-containing protein</fullName>
    </recommendedName>
</protein>
<dbReference type="EMBL" id="JAQQWE010000007">
    <property type="protein sequence ID" value="KAK7946871.1"/>
    <property type="molecule type" value="Genomic_DNA"/>
</dbReference>
<feature type="compositionally biased region" description="Basic and acidic residues" evidence="1">
    <location>
        <begin position="142"/>
        <end position="151"/>
    </location>
</feature>
<dbReference type="RefSeq" id="XP_066696905.1">
    <property type="nucleotide sequence ID" value="XM_066847414.1"/>
</dbReference>
<feature type="region of interest" description="Disordered" evidence="1">
    <location>
        <begin position="164"/>
        <end position="184"/>
    </location>
</feature>
<feature type="chain" id="PRO_5045987281" description="Zn(2)-C6 fungal-type domain-containing protein" evidence="2">
    <location>
        <begin position="27"/>
        <end position="241"/>
    </location>
</feature>
<feature type="compositionally biased region" description="Low complexity" evidence="1">
    <location>
        <begin position="164"/>
        <end position="181"/>
    </location>
</feature>
<evidence type="ECO:0000313" key="3">
    <source>
        <dbReference type="EMBL" id="KAK7946871.1"/>
    </source>
</evidence>
<accession>A0ABR1Q4V7</accession>
<reference evidence="3 4" key="1">
    <citation type="submission" date="2023-01" db="EMBL/GenBank/DDBJ databases">
        <title>Analysis of 21 Apiospora genomes using comparative genomics revels a genus with tremendous synthesis potential of carbohydrate active enzymes and secondary metabolites.</title>
        <authorList>
            <person name="Sorensen T."/>
        </authorList>
    </citation>
    <scope>NUCLEOTIDE SEQUENCE [LARGE SCALE GENOMIC DNA]</scope>
    <source>
        <strain evidence="3 4">CBS 24483</strain>
    </source>
</reference>
<dbReference type="GeneID" id="92080476"/>
<proteinExistence type="predicted"/>